<dbReference type="Proteomes" id="UP001057753">
    <property type="component" value="Unassembled WGS sequence"/>
</dbReference>
<evidence type="ECO:0000313" key="3">
    <source>
        <dbReference type="EMBL" id="MCR6094936.1"/>
    </source>
</evidence>
<dbReference type="PROSITE" id="PS50975">
    <property type="entry name" value="ATP_GRASP"/>
    <property type="match status" value="1"/>
</dbReference>
<dbReference type="Gene3D" id="3.30.470.20">
    <property type="entry name" value="ATP-grasp fold, B domain"/>
    <property type="match status" value="2"/>
</dbReference>
<dbReference type="GO" id="GO:0009432">
    <property type="term" value="P:SOS response"/>
    <property type="evidence" value="ECO:0007669"/>
    <property type="project" value="TreeGrafter"/>
</dbReference>
<dbReference type="PANTHER" id="PTHR21621">
    <property type="entry name" value="RIBOSOMAL PROTEIN S6 MODIFICATION PROTEIN"/>
    <property type="match status" value="1"/>
</dbReference>
<dbReference type="GO" id="GO:0046872">
    <property type="term" value="F:metal ion binding"/>
    <property type="evidence" value="ECO:0007669"/>
    <property type="project" value="InterPro"/>
</dbReference>
<dbReference type="GO" id="GO:0005737">
    <property type="term" value="C:cytoplasm"/>
    <property type="evidence" value="ECO:0007669"/>
    <property type="project" value="TreeGrafter"/>
</dbReference>
<sequence length="535" mass="61445">MDKTDFKWLPHLTPEVVEQAPGHLLCGYVIALEGWRRGLELKWYTNQAKEFEDINTWYDHNPGKLFSLSFQGNIHYFFKSRGDLVAWEAVEAGKDKHQTKYFFKKSKVPTPAGAMCSSEQSCTDILNLVANLNYPLVLKPIDGSFGRGVITEIKNEERLISILKEVKSSSLYNNIIIEEYIPGREFRLYVVNDQVVGAIERVPANVMGDGKTPIRRLIEKKNKERSLNPRLKHCPIKINSELTQQLLEQQYKLDDIPEKGKKVFLTKMSNISLGGDPIDRLDTLSSEVKKIAIEALRAFPDLPHGGVDIIVPSNEWEGKDKAIVLEVNPTAQIGSLLFPMEGEARDIPSALIDFYFPESIDTKKANRFSFFEFEKLLPILKSKAVTSILVPRVINTKYSYWCSLSGDLTTYGHKIDLKNKADKFKLHGYIKKLSSQNYELYICSDEEKSVIDYIQYIKGISNISICEKEHNNFKMAKQHFEIKQSPKAWRNDENKLKKLLSKLEKKNRLLKRILTIGRLIKRVISKLKKVSRLFK</sequence>
<organism evidence="3 4">
    <name type="scientific">Salipaludibacillus agaradhaerens</name>
    <name type="common">Bacillus agaradhaerens</name>
    <dbReference type="NCBI Taxonomy" id="76935"/>
    <lineage>
        <taxon>Bacteria</taxon>
        <taxon>Bacillati</taxon>
        <taxon>Bacillota</taxon>
        <taxon>Bacilli</taxon>
        <taxon>Bacillales</taxon>
        <taxon>Bacillaceae</taxon>
    </lineage>
</organism>
<accession>A0A9Q4FWS8</accession>
<dbReference type="EMBL" id="JABXYM010000001">
    <property type="protein sequence ID" value="MCR6094936.1"/>
    <property type="molecule type" value="Genomic_DNA"/>
</dbReference>
<protein>
    <submittedName>
        <fullName evidence="3">ATP-grasp domain-containing protein</fullName>
    </submittedName>
</protein>
<evidence type="ECO:0000259" key="2">
    <source>
        <dbReference type="PROSITE" id="PS50975"/>
    </source>
</evidence>
<dbReference type="SUPFAM" id="SSF56059">
    <property type="entry name" value="Glutathione synthetase ATP-binding domain-like"/>
    <property type="match status" value="1"/>
</dbReference>
<keyword evidence="1" id="KW-0067">ATP-binding</keyword>
<dbReference type="Pfam" id="PF08443">
    <property type="entry name" value="RimK"/>
    <property type="match status" value="1"/>
</dbReference>
<dbReference type="PANTHER" id="PTHR21621:SF0">
    <property type="entry name" value="BETA-CITRYLGLUTAMATE SYNTHASE B-RELATED"/>
    <property type="match status" value="1"/>
</dbReference>
<evidence type="ECO:0000256" key="1">
    <source>
        <dbReference type="PROSITE-ProRule" id="PRU00409"/>
    </source>
</evidence>
<name>A0A9Q4FWS8_SALAG</name>
<feature type="domain" description="ATP-grasp" evidence="2">
    <location>
        <begin position="100"/>
        <end position="356"/>
    </location>
</feature>
<reference evidence="3" key="1">
    <citation type="submission" date="2020-06" db="EMBL/GenBank/DDBJ databases">
        <title>Insight into the genomes of haloalkaliphilic bacilli from Kenyan soda lakes.</title>
        <authorList>
            <person name="Mwirichia R."/>
            <person name="Villamizar G.C."/>
            <person name="Poehlein A."/>
            <person name="Mugweru J."/>
            <person name="Kipnyargis A."/>
            <person name="Kiplimo D."/>
            <person name="Orwa P."/>
            <person name="Daniel R."/>
        </authorList>
    </citation>
    <scope>NUCLEOTIDE SEQUENCE</scope>
    <source>
        <strain evidence="3">B1096_S55</strain>
    </source>
</reference>
<proteinExistence type="predicted"/>
<dbReference type="GO" id="GO:0005524">
    <property type="term" value="F:ATP binding"/>
    <property type="evidence" value="ECO:0007669"/>
    <property type="project" value="UniProtKB-UniRule"/>
</dbReference>
<comment type="caution">
    <text evidence="3">The sequence shown here is derived from an EMBL/GenBank/DDBJ whole genome shotgun (WGS) entry which is preliminary data.</text>
</comment>
<dbReference type="AlphaFoldDB" id="A0A9Q4FWS8"/>
<evidence type="ECO:0000313" key="4">
    <source>
        <dbReference type="Proteomes" id="UP001057753"/>
    </source>
</evidence>
<dbReference type="InterPro" id="IPR013651">
    <property type="entry name" value="ATP-grasp_RimK-type"/>
</dbReference>
<dbReference type="RefSeq" id="WP_257819560.1">
    <property type="nucleotide sequence ID" value="NZ_JABXYM010000001.1"/>
</dbReference>
<keyword evidence="4" id="KW-1185">Reference proteome</keyword>
<keyword evidence="1" id="KW-0547">Nucleotide-binding</keyword>
<dbReference type="GO" id="GO:0018169">
    <property type="term" value="F:ribosomal S6-glutamic acid ligase activity"/>
    <property type="evidence" value="ECO:0007669"/>
    <property type="project" value="TreeGrafter"/>
</dbReference>
<gene>
    <name evidence="3" type="ORF">HXA33_00045</name>
</gene>
<dbReference type="InterPro" id="IPR011761">
    <property type="entry name" value="ATP-grasp"/>
</dbReference>